<reference evidence="4" key="1">
    <citation type="submission" date="2020-02" db="EMBL/GenBank/DDBJ databases">
        <authorList>
            <person name="Hongo Y."/>
            <person name="Kimura K."/>
            <person name="Takaki Y."/>
            <person name="Tomaru Y."/>
        </authorList>
    </citation>
    <scope>NUCLEOTIDE SEQUENCE</scope>
    <source>
        <strain evidence="4">NIES-3715</strain>
    </source>
</reference>
<dbReference type="EMBL" id="BLLK01000045">
    <property type="protein sequence ID" value="GFH51713.1"/>
    <property type="molecule type" value="Genomic_DNA"/>
</dbReference>
<dbReference type="EMBL" id="BLLK01000075">
    <property type="protein sequence ID" value="GFH62005.1"/>
    <property type="molecule type" value="Genomic_DNA"/>
</dbReference>
<dbReference type="EMBL" id="BLLK01000047">
    <property type="protein sequence ID" value="GFH55335.1"/>
    <property type="molecule type" value="Genomic_DNA"/>
</dbReference>
<name>A0AAD3D263_9STRA</name>
<accession>A0AAD3D263</accession>
<evidence type="ECO:0000313" key="7">
    <source>
        <dbReference type="EMBL" id="GFH62005.1"/>
    </source>
</evidence>
<organism evidence="4 8">
    <name type="scientific">Chaetoceros tenuissimus</name>
    <dbReference type="NCBI Taxonomy" id="426638"/>
    <lineage>
        <taxon>Eukaryota</taxon>
        <taxon>Sar</taxon>
        <taxon>Stramenopiles</taxon>
        <taxon>Ochrophyta</taxon>
        <taxon>Bacillariophyta</taxon>
        <taxon>Coscinodiscophyceae</taxon>
        <taxon>Chaetocerotophycidae</taxon>
        <taxon>Chaetocerotales</taxon>
        <taxon>Chaetocerotaceae</taxon>
        <taxon>Chaetoceros</taxon>
    </lineage>
</organism>
<keyword evidence="8" id="KW-1185">Reference proteome</keyword>
<keyword evidence="1" id="KW-0175">Coiled coil</keyword>
<evidence type="ECO:0000313" key="3">
    <source>
        <dbReference type="EMBL" id="GFH55308.1"/>
    </source>
</evidence>
<feature type="coiled-coil region" evidence="1">
    <location>
        <begin position="17"/>
        <end position="79"/>
    </location>
</feature>
<evidence type="ECO:0000313" key="8">
    <source>
        <dbReference type="Proteomes" id="UP001054902"/>
    </source>
</evidence>
<dbReference type="Proteomes" id="UP001054902">
    <property type="component" value="Unassembled WGS sequence"/>
</dbReference>
<reference evidence="4 8" key="2">
    <citation type="journal article" date="2021" name="Sci. Rep.">
        <title>The genome of the diatom Chaetoceros tenuissimus carries an ancient integrated fragment of an extant virus.</title>
        <authorList>
            <person name="Hongo Y."/>
            <person name="Kimura K."/>
            <person name="Takaki Y."/>
            <person name="Yoshida Y."/>
            <person name="Baba S."/>
            <person name="Kobayashi G."/>
            <person name="Nagasaki K."/>
            <person name="Hano T."/>
            <person name="Tomaru Y."/>
        </authorList>
    </citation>
    <scope>NUCLEOTIDE SEQUENCE [LARGE SCALE GENOMIC DNA]</scope>
    <source>
        <strain evidence="4 8">NIES-3715</strain>
    </source>
</reference>
<dbReference type="EMBL" id="BLLK01000051">
    <property type="protein sequence ID" value="GFH55938.1"/>
    <property type="molecule type" value="Genomic_DNA"/>
</dbReference>
<dbReference type="EMBL" id="BLLK01000047">
    <property type="protein sequence ID" value="GFH55308.1"/>
    <property type="molecule type" value="Genomic_DNA"/>
</dbReference>
<evidence type="ECO:0000313" key="4">
    <source>
        <dbReference type="EMBL" id="GFH55335.1"/>
    </source>
</evidence>
<dbReference type="AlphaFoldDB" id="A0AAD3D263"/>
<protein>
    <submittedName>
        <fullName evidence="4">Uncharacterized protein</fullName>
    </submittedName>
</protein>
<gene>
    <name evidence="2" type="ORF">CTEN210_08190</name>
    <name evidence="3" type="ORF">CTEN210_11784</name>
    <name evidence="4" type="ORF">CTEN210_11813</name>
    <name evidence="5" type="ORF">CTEN210_12414</name>
    <name evidence="6" type="ORF">CTEN210_14184</name>
    <name evidence="7" type="ORF">CTEN210_18481</name>
</gene>
<evidence type="ECO:0000313" key="5">
    <source>
        <dbReference type="EMBL" id="GFH55938.1"/>
    </source>
</evidence>
<sequence>MEASVLKSEIRASESTLLDLKGRKIEAMKELRKMQRDEHIPAEEIEEQKVWTDQIEAQILAQADALIELEEQLDTLRAQEHESEE</sequence>
<dbReference type="EMBL" id="BLLK01000058">
    <property type="protein sequence ID" value="GFH57708.1"/>
    <property type="molecule type" value="Genomic_DNA"/>
</dbReference>
<comment type="caution">
    <text evidence="4">The sequence shown here is derived from an EMBL/GenBank/DDBJ whole genome shotgun (WGS) entry which is preliminary data.</text>
</comment>
<evidence type="ECO:0000313" key="2">
    <source>
        <dbReference type="EMBL" id="GFH51713.1"/>
    </source>
</evidence>
<evidence type="ECO:0000256" key="1">
    <source>
        <dbReference type="SAM" id="Coils"/>
    </source>
</evidence>
<evidence type="ECO:0000313" key="6">
    <source>
        <dbReference type="EMBL" id="GFH57708.1"/>
    </source>
</evidence>
<proteinExistence type="predicted"/>